<sequence>MRLYLFRTGTLVATGAPIACYLIQTDDGTNVLVDTGYPRARAGRYMSGSPEPIRVDAGEDIVSRLAEIGLAPQDVHMVVCSHLDPDHAGNHDAFPGAEFVIQREHHELAKSGSVPRLEMTRSAWDRPELKYRQVEGDTELLPGIELLETSGHIAGHQSLLVRLPETGPVLLAV</sequence>
<organism evidence="7 8">
    <name type="scientific">Actinomadura adrarensis</name>
    <dbReference type="NCBI Taxonomy" id="1819600"/>
    <lineage>
        <taxon>Bacteria</taxon>
        <taxon>Bacillati</taxon>
        <taxon>Actinomycetota</taxon>
        <taxon>Actinomycetes</taxon>
        <taxon>Streptosporangiales</taxon>
        <taxon>Thermomonosporaceae</taxon>
        <taxon>Actinomadura</taxon>
    </lineage>
</organism>
<dbReference type="InterPro" id="IPR001279">
    <property type="entry name" value="Metallo-B-lactamas"/>
</dbReference>
<keyword evidence="3" id="KW-0479">Metal-binding</keyword>
<dbReference type="CDD" id="cd07729">
    <property type="entry name" value="AHL_lactonase_MBL-fold"/>
    <property type="match status" value="1"/>
</dbReference>
<dbReference type="InterPro" id="IPR051013">
    <property type="entry name" value="MBL_superfamily_lactonases"/>
</dbReference>
<keyword evidence="4" id="KW-0378">Hydrolase</keyword>
<evidence type="ECO:0000256" key="1">
    <source>
        <dbReference type="ARBA" id="ARBA00001947"/>
    </source>
</evidence>
<dbReference type="PANTHER" id="PTHR42978:SF7">
    <property type="entry name" value="METALLO-HYDROLASE RV2300C-RELATED"/>
    <property type="match status" value="1"/>
</dbReference>
<evidence type="ECO:0000256" key="3">
    <source>
        <dbReference type="ARBA" id="ARBA00022723"/>
    </source>
</evidence>
<dbReference type="InterPro" id="IPR036866">
    <property type="entry name" value="RibonucZ/Hydroxyglut_hydro"/>
</dbReference>
<comment type="cofactor">
    <cofactor evidence="1">
        <name>Zn(2+)</name>
        <dbReference type="ChEBI" id="CHEBI:29105"/>
    </cofactor>
</comment>
<accession>A0ABW3CG93</accession>
<dbReference type="Gene3D" id="3.60.15.10">
    <property type="entry name" value="Ribonuclease Z/Hydroxyacylglutathione hydrolase-like"/>
    <property type="match status" value="1"/>
</dbReference>
<protein>
    <submittedName>
        <fullName evidence="7">N-acyl homoserine lactonase family protein</fullName>
    </submittedName>
</protein>
<feature type="domain" description="Metallo-beta-lactamase" evidence="6">
    <location>
        <begin position="15"/>
        <end position="165"/>
    </location>
</feature>
<dbReference type="Proteomes" id="UP001597083">
    <property type="component" value="Unassembled WGS sequence"/>
</dbReference>
<evidence type="ECO:0000313" key="8">
    <source>
        <dbReference type="Proteomes" id="UP001597083"/>
    </source>
</evidence>
<gene>
    <name evidence="7" type="ORF">ACFQ07_10235</name>
</gene>
<dbReference type="EMBL" id="JBHTIR010001478">
    <property type="protein sequence ID" value="MFD0852604.1"/>
    <property type="molecule type" value="Genomic_DNA"/>
</dbReference>
<evidence type="ECO:0000256" key="5">
    <source>
        <dbReference type="ARBA" id="ARBA00022833"/>
    </source>
</evidence>
<comment type="similarity">
    <text evidence="2">Belongs to the metallo-beta-lactamase superfamily.</text>
</comment>
<keyword evidence="8" id="KW-1185">Reference proteome</keyword>
<comment type="caution">
    <text evidence="7">The sequence shown here is derived from an EMBL/GenBank/DDBJ whole genome shotgun (WGS) entry which is preliminary data.</text>
</comment>
<name>A0ABW3CG93_9ACTN</name>
<dbReference type="Pfam" id="PF00753">
    <property type="entry name" value="Lactamase_B"/>
    <property type="match status" value="1"/>
</dbReference>
<dbReference type="PANTHER" id="PTHR42978">
    <property type="entry name" value="QUORUM-QUENCHING LACTONASE YTNP-RELATED-RELATED"/>
    <property type="match status" value="1"/>
</dbReference>
<keyword evidence="5" id="KW-0862">Zinc</keyword>
<evidence type="ECO:0000256" key="2">
    <source>
        <dbReference type="ARBA" id="ARBA00007749"/>
    </source>
</evidence>
<evidence type="ECO:0000256" key="4">
    <source>
        <dbReference type="ARBA" id="ARBA00022801"/>
    </source>
</evidence>
<proteinExistence type="inferred from homology"/>
<evidence type="ECO:0000313" key="7">
    <source>
        <dbReference type="EMBL" id="MFD0852604.1"/>
    </source>
</evidence>
<reference evidence="8" key="1">
    <citation type="journal article" date="2019" name="Int. J. Syst. Evol. Microbiol.">
        <title>The Global Catalogue of Microorganisms (GCM) 10K type strain sequencing project: providing services to taxonomists for standard genome sequencing and annotation.</title>
        <authorList>
            <consortium name="The Broad Institute Genomics Platform"/>
            <consortium name="The Broad Institute Genome Sequencing Center for Infectious Disease"/>
            <person name="Wu L."/>
            <person name="Ma J."/>
        </authorList>
    </citation>
    <scope>NUCLEOTIDE SEQUENCE [LARGE SCALE GENOMIC DNA]</scope>
    <source>
        <strain evidence="8">JCM 31696</strain>
    </source>
</reference>
<evidence type="ECO:0000259" key="6">
    <source>
        <dbReference type="Pfam" id="PF00753"/>
    </source>
</evidence>
<dbReference type="SUPFAM" id="SSF56281">
    <property type="entry name" value="Metallo-hydrolase/oxidoreductase"/>
    <property type="match status" value="1"/>
</dbReference>
<feature type="non-terminal residue" evidence="7">
    <location>
        <position position="173"/>
    </location>
</feature>